<keyword evidence="6" id="KW-1185">Reference proteome</keyword>
<dbReference type="PANTHER" id="PTHR44321:SF1">
    <property type="entry name" value="TRANSDUCIN BETA-LIKE PROTEIN 2"/>
    <property type="match status" value="1"/>
</dbReference>
<keyword evidence="4" id="KW-0472">Membrane</keyword>
<dbReference type="InterPro" id="IPR036322">
    <property type="entry name" value="WD40_repeat_dom_sf"/>
</dbReference>
<dbReference type="InterPro" id="IPR019775">
    <property type="entry name" value="WD40_repeat_CS"/>
</dbReference>
<dbReference type="PANTHER" id="PTHR44321">
    <property type="entry name" value="TRANSDUCIN BETA-LIKE PROTEIN 2"/>
    <property type="match status" value="1"/>
</dbReference>
<dbReference type="InterPro" id="IPR042410">
    <property type="entry name" value="WBSCR13"/>
</dbReference>
<dbReference type="PROSITE" id="PS50294">
    <property type="entry name" value="WD_REPEATS_REGION"/>
    <property type="match status" value="2"/>
</dbReference>
<dbReference type="SMART" id="SM00320">
    <property type="entry name" value="WD40"/>
    <property type="match status" value="6"/>
</dbReference>
<dbReference type="InterPro" id="IPR015943">
    <property type="entry name" value="WD40/YVTN_repeat-like_dom_sf"/>
</dbReference>
<evidence type="ECO:0000313" key="6">
    <source>
        <dbReference type="Proteomes" id="UP001259832"/>
    </source>
</evidence>
<gene>
    <name evidence="5" type="ORF">P3T76_001125</name>
</gene>
<dbReference type="SUPFAM" id="SSF50978">
    <property type="entry name" value="WD40 repeat-like"/>
    <property type="match status" value="1"/>
</dbReference>
<dbReference type="Pfam" id="PF00400">
    <property type="entry name" value="WD40"/>
    <property type="match status" value="3"/>
</dbReference>
<feature type="transmembrane region" description="Helical" evidence="4">
    <location>
        <begin position="52"/>
        <end position="70"/>
    </location>
</feature>
<dbReference type="AlphaFoldDB" id="A0AAD9GZC0"/>
<dbReference type="Proteomes" id="UP001259832">
    <property type="component" value="Unassembled WGS sequence"/>
</dbReference>
<reference evidence="5" key="1">
    <citation type="submission" date="2023-08" db="EMBL/GenBank/DDBJ databases">
        <title>Reference Genome Resource for the Citrus Pathogen Phytophthora citrophthora.</title>
        <authorList>
            <person name="Moller H."/>
            <person name="Coetzee B."/>
            <person name="Rose L.J."/>
            <person name="Van Niekerk J.M."/>
        </authorList>
    </citation>
    <scope>NUCLEOTIDE SEQUENCE</scope>
    <source>
        <strain evidence="5">STE-U-9442</strain>
    </source>
</reference>
<name>A0AAD9GZC0_9STRA</name>
<dbReference type="Gene3D" id="2.130.10.10">
    <property type="entry name" value="YVTN repeat-like/Quinoprotein amine dehydrogenase"/>
    <property type="match status" value="2"/>
</dbReference>
<evidence type="ECO:0000256" key="1">
    <source>
        <dbReference type="ARBA" id="ARBA00022574"/>
    </source>
</evidence>
<accession>A0AAD9GZC0</accession>
<keyword evidence="1 3" id="KW-0853">WD repeat</keyword>
<dbReference type="EMBL" id="JASMQC010000002">
    <property type="protein sequence ID" value="KAK1947115.1"/>
    <property type="molecule type" value="Genomic_DNA"/>
</dbReference>
<dbReference type="PROSITE" id="PS50082">
    <property type="entry name" value="WD_REPEATS_2"/>
    <property type="match status" value="2"/>
</dbReference>
<feature type="repeat" description="WD" evidence="3">
    <location>
        <begin position="326"/>
        <end position="371"/>
    </location>
</feature>
<feature type="transmembrane region" description="Helical" evidence="4">
    <location>
        <begin position="20"/>
        <end position="40"/>
    </location>
</feature>
<evidence type="ECO:0000256" key="3">
    <source>
        <dbReference type="PROSITE-ProRule" id="PRU00221"/>
    </source>
</evidence>
<proteinExistence type="predicted"/>
<keyword evidence="2" id="KW-0677">Repeat</keyword>
<sequence>MNAKCPLKLALKMLHHQFVFRWHSVVTLVHGVTYTCATYLSLCCTPIAMDSLAWVLALLLVLAGAGYMYVQYQEEAKKQAAKLQKEKEELARQQFHALNNKKPKTKAKKKVDVTAELKKKKAQSAAQDASEEHSSILHLLKGHKYGVTAAAYSPNGRFLATASSDRSIRLYFRETLKDKNPKLHQINIEYDHVTAMCFSSDGRSLVVATENGTVKVYQKLRVKPEIVADFPVTHKTDVHSVLMNDIGNWATIITCAGDSDTDVKFWNLSGELLQTVNTNQVANYHCVGSKDNRYIAVAAYTPEVKIYEIAREKSGAFKKVNKIMTLQGHRTGVMDLAFDGSDALPVNRVVTISKDSSVRLWDINVRYTVQEDPKVISTFNASGEQPFQTVDFAPNGKIMAMVQGKDLVFVRTSDNEVFFTIENAIEDPIKRATFSPDGSEVLVVGKNCKQVKIYKTPAL</sequence>
<dbReference type="GO" id="GO:0030968">
    <property type="term" value="P:endoplasmic reticulum unfolded protein response"/>
    <property type="evidence" value="ECO:0007669"/>
    <property type="project" value="TreeGrafter"/>
</dbReference>
<protein>
    <submittedName>
        <fullName evidence="5">Transducin beta-like protein 2</fullName>
    </submittedName>
</protein>
<evidence type="ECO:0000256" key="4">
    <source>
        <dbReference type="SAM" id="Phobius"/>
    </source>
</evidence>
<keyword evidence="4" id="KW-0812">Transmembrane</keyword>
<dbReference type="PROSITE" id="PS00678">
    <property type="entry name" value="WD_REPEATS_1"/>
    <property type="match status" value="1"/>
</dbReference>
<evidence type="ECO:0000256" key="2">
    <source>
        <dbReference type="ARBA" id="ARBA00022737"/>
    </source>
</evidence>
<comment type="caution">
    <text evidence="5">The sequence shown here is derived from an EMBL/GenBank/DDBJ whole genome shotgun (WGS) entry which is preliminary data.</text>
</comment>
<dbReference type="InterPro" id="IPR001680">
    <property type="entry name" value="WD40_rpt"/>
</dbReference>
<dbReference type="GO" id="GO:0005783">
    <property type="term" value="C:endoplasmic reticulum"/>
    <property type="evidence" value="ECO:0007669"/>
    <property type="project" value="TreeGrafter"/>
</dbReference>
<keyword evidence="4" id="KW-1133">Transmembrane helix</keyword>
<organism evidence="5 6">
    <name type="scientific">Phytophthora citrophthora</name>
    <dbReference type="NCBI Taxonomy" id="4793"/>
    <lineage>
        <taxon>Eukaryota</taxon>
        <taxon>Sar</taxon>
        <taxon>Stramenopiles</taxon>
        <taxon>Oomycota</taxon>
        <taxon>Peronosporomycetes</taxon>
        <taxon>Peronosporales</taxon>
        <taxon>Peronosporaceae</taxon>
        <taxon>Phytophthora</taxon>
    </lineage>
</organism>
<evidence type="ECO:0000313" key="5">
    <source>
        <dbReference type="EMBL" id="KAK1947115.1"/>
    </source>
</evidence>
<feature type="repeat" description="WD" evidence="3">
    <location>
        <begin position="140"/>
        <end position="171"/>
    </location>
</feature>